<protein>
    <submittedName>
        <fullName evidence="2">DUF3784 domain-containing protein</fullName>
    </submittedName>
</protein>
<reference evidence="2 3" key="1">
    <citation type="submission" date="2024-04" db="EMBL/GenBank/DDBJ databases">
        <authorList>
            <person name="Wu Y.S."/>
            <person name="Zhang L."/>
        </authorList>
    </citation>
    <scope>NUCLEOTIDE SEQUENCE [LARGE SCALE GENOMIC DNA]</scope>
    <source>
        <strain evidence="2 3">KG-01</strain>
    </source>
</reference>
<gene>
    <name evidence="2" type="ORF">AAF454_09960</name>
</gene>
<proteinExistence type="predicted"/>
<keyword evidence="1" id="KW-0472">Membrane</keyword>
<sequence length="103" mass="11425">MIVLFLVILLFLGLTIVFALGKGEMLIAGYNTASKEEKEKVNTVRMCKDFSKMTGAITLSLVLFLPGALWNQEIYFILGTAGIILATIIGLIYMNTGNRYERT</sequence>
<keyword evidence="1" id="KW-1133">Transmembrane helix</keyword>
<dbReference type="Proteomes" id="UP001398420">
    <property type="component" value="Unassembled WGS sequence"/>
</dbReference>
<feature type="transmembrane region" description="Helical" evidence="1">
    <location>
        <begin position="74"/>
        <end position="94"/>
    </location>
</feature>
<dbReference type="Pfam" id="PF12650">
    <property type="entry name" value="DUF3784"/>
    <property type="match status" value="1"/>
</dbReference>
<dbReference type="EMBL" id="JBCEWA010000007">
    <property type="protein sequence ID" value="MEL5988721.1"/>
    <property type="molecule type" value="Genomic_DNA"/>
</dbReference>
<keyword evidence="3" id="KW-1185">Reference proteome</keyword>
<dbReference type="InterPro" id="IPR017259">
    <property type="entry name" value="UCP037672"/>
</dbReference>
<organism evidence="2 3">
    <name type="scientific">Kurthia gibsonii</name>
    <dbReference type="NCBI Taxonomy" id="33946"/>
    <lineage>
        <taxon>Bacteria</taxon>
        <taxon>Bacillati</taxon>
        <taxon>Bacillota</taxon>
        <taxon>Bacilli</taxon>
        <taxon>Bacillales</taxon>
        <taxon>Caryophanaceae</taxon>
        <taxon>Kurthia</taxon>
    </lineage>
</organism>
<evidence type="ECO:0000313" key="3">
    <source>
        <dbReference type="Proteomes" id="UP001398420"/>
    </source>
</evidence>
<evidence type="ECO:0000256" key="1">
    <source>
        <dbReference type="SAM" id="Phobius"/>
    </source>
</evidence>
<dbReference type="RefSeq" id="WP_068453251.1">
    <property type="nucleotide sequence ID" value="NZ_CP147847.1"/>
</dbReference>
<accession>A0ABU9LPW2</accession>
<keyword evidence="1" id="KW-0812">Transmembrane</keyword>
<comment type="caution">
    <text evidence="2">The sequence shown here is derived from an EMBL/GenBank/DDBJ whole genome shotgun (WGS) entry which is preliminary data.</text>
</comment>
<name>A0ABU9LPW2_9BACL</name>
<evidence type="ECO:0000313" key="2">
    <source>
        <dbReference type="EMBL" id="MEL5988721.1"/>
    </source>
</evidence>